<feature type="compositionally biased region" description="Acidic residues" evidence="22">
    <location>
        <begin position="1160"/>
        <end position="1170"/>
    </location>
</feature>
<comment type="function">
    <text evidence="17">Photoreceptor synaptic protein essential for normal vision. Involved in synapse formation in cone photoreceptor cells.</text>
</comment>
<evidence type="ECO:0000256" key="11">
    <source>
        <dbReference type="ARBA" id="ARBA00023157"/>
    </source>
</evidence>
<dbReference type="GO" id="GO:0005789">
    <property type="term" value="C:endoplasmic reticulum membrane"/>
    <property type="evidence" value="ECO:0007669"/>
    <property type="project" value="UniProtKB-SubCell"/>
</dbReference>
<comment type="subcellular location">
    <subcellularLocation>
        <location evidence="1">Cell projection</location>
        <location evidence="1">Dendrite</location>
    </subcellularLocation>
    <subcellularLocation>
        <location evidence="16">Endomembrane system</location>
        <topology evidence="16">Single-pass type I membrane protein</topology>
    </subcellularLocation>
    <subcellularLocation>
        <location evidence="2">Endoplasmic reticulum membrane</location>
        <topology evidence="2">Single-pass membrane protein</topology>
    </subcellularLocation>
</comment>
<keyword evidence="27" id="KW-1185">Reference proteome</keyword>
<dbReference type="PROSITE" id="PS50835">
    <property type="entry name" value="IG_LIKE"/>
    <property type="match status" value="2"/>
</dbReference>
<evidence type="ECO:0000256" key="23">
    <source>
        <dbReference type="SAM" id="Phobius"/>
    </source>
</evidence>
<dbReference type="Pfam" id="PF07679">
    <property type="entry name" value="I-set"/>
    <property type="match status" value="1"/>
</dbReference>
<feature type="region of interest" description="Disordered" evidence="22">
    <location>
        <begin position="1"/>
        <end position="27"/>
    </location>
</feature>
<keyword evidence="9 23" id="KW-1133">Transmembrane helix</keyword>
<reference evidence="26 27" key="1">
    <citation type="submission" date="2022-11" db="EMBL/GenBank/DDBJ databases">
        <title>Whole genome sequence of Eschrichtius robustus ER-17-0199.</title>
        <authorList>
            <person name="Bruniche-Olsen A."/>
            <person name="Black A.N."/>
            <person name="Fields C.J."/>
            <person name="Walden K."/>
            <person name="Dewoody J.A."/>
        </authorList>
    </citation>
    <scope>NUCLEOTIDE SEQUENCE [LARGE SCALE GENOMIC DNA]</scope>
    <source>
        <strain evidence="26">ER-17-0199</strain>
        <tissue evidence="26">Blubber</tissue>
    </source>
</reference>
<dbReference type="Gene3D" id="3.80.10.10">
    <property type="entry name" value="Ribonuclease Inhibitor"/>
    <property type="match status" value="2"/>
</dbReference>
<keyword evidence="6" id="KW-0732">Signal</keyword>
<keyword evidence="4" id="KW-0433">Leucine-rich repeat</keyword>
<proteinExistence type="predicted"/>
<dbReference type="Proteomes" id="UP001159641">
    <property type="component" value="Unassembled WGS sequence"/>
</dbReference>
<dbReference type="FunFam" id="2.60.40.10:FF:000744">
    <property type="entry name" value="Leucine rich repeat, Ig-like and transmembrane domains 1"/>
    <property type="match status" value="1"/>
</dbReference>
<sequence>MSRWAAAGFAGPAGQSSQGQASARATEEPGAMRVAAGILWLLALGGPPQAWGACPSQCSCSLHVLGDGSKARTVVCNDPDMTLPPASVPLDTSSLRLERTAIRRVPGEAFKPLGRLEQLWLPYNALCELNALMLRGLRRLRELRMPGNRLATFPWAALRDAPKLRLLDLQANRLSAVPPEAARFLGNLTFLDLSSNQLLRLPEELLATWTHLQTGPFLPGHHAKLGSPPALPFTPAGLQDNPWVCDCRLYDLVRLLEGWAPNLAFIEARLRCASPRSLAGVAFSQLELRKCQSPELRPGAASISSPLGSAVLLRCGASGVPGPEMSWSRANGHPLNGTVHQEVSSDGTSWTLLGLPAVSHLDSGDYICQAKNFLGASETLISLVVSEPQTSTEHSGGPAVLWARTGEGAEAAAYNKMVARHVPHIPEAAVPATRPPVPNTKEQLILQPFHMGAPGEHLDVQAGPQDAQRVSSLKVVGDTYQSVTLVWKAPQAGNTTSFSVLYAVFGQRDMRRVVVQPGKTNVTIHGLVPKIKYVACVCVQGLVPRKEQCVIFSTDEVVDAEATQWLINVVVISVAAIIALPLTLLVCCGALQSRWRKCHTRGSAEATGAYVNLERLGHSEDGSEELSQHSLSEADRLLSAHSSLDSQALGVRAGRRINETLQCMSITLGKIPRKLPEEFKQVRIENSPLFELPRGSFINMSTLEYLWLNFNNVTVIHLGALEHLSELKELRLEGNKLRSVPWTAFHATPLLRVLDLKHNRIDALPELALQFLVNLTYLDLSSNRLTVVAKSVFLNWPAYQKHRQPGCGAEILSSMVLALHDNPWLCDCRLRGLVQFVKSISLPVVLVNPYLMCRGPLSKAGQLFHETELSACMKPQISTPNANVSIRVGQNVTLRCLVQASPSPTIAWTYPLSTWREFDVLTSSTAEDAALSELVIPAAHLVDRGSYTCVASNSIGRSTCVISLHVQPAQAPPTLHPLFSTSEGNAYVDLRVVKQTVRGIVLEWFVAADTPEKWFTLYIGSDEALRKEVVHVGPGISTYLVDDLLPGTKYEVCLSLGRRPPRQGRCVVFVTGRDHGGLEGRERLLHTTVILCAVLLAVPVGGYVWAVQAPCSCRERGLRCCPHRRKAPRCPLAVPEHRDVSYGDHTAVCEDGLGHRDAEGEGDEERDGEGDSGPGGMVWASSP</sequence>
<evidence type="ECO:0000256" key="8">
    <source>
        <dbReference type="ARBA" id="ARBA00022824"/>
    </source>
</evidence>
<dbReference type="GO" id="GO:0007601">
    <property type="term" value="P:visual perception"/>
    <property type="evidence" value="ECO:0007669"/>
    <property type="project" value="UniProtKB-KW"/>
</dbReference>
<accession>A0AB34HVE0</accession>
<evidence type="ECO:0000256" key="9">
    <source>
        <dbReference type="ARBA" id="ARBA00022989"/>
    </source>
</evidence>
<dbReference type="PANTHER" id="PTHR45842">
    <property type="entry name" value="SYNAPTIC ADHESION-LIKE MOLECULE SALM"/>
    <property type="match status" value="1"/>
</dbReference>
<dbReference type="SUPFAM" id="SSF49265">
    <property type="entry name" value="Fibronectin type III"/>
    <property type="match status" value="2"/>
</dbReference>
<dbReference type="GO" id="GO:0030425">
    <property type="term" value="C:dendrite"/>
    <property type="evidence" value="ECO:0007669"/>
    <property type="project" value="UniProtKB-SubCell"/>
</dbReference>
<evidence type="ECO:0000256" key="15">
    <source>
        <dbReference type="ARBA" id="ARBA00023319"/>
    </source>
</evidence>
<dbReference type="Pfam" id="PF13855">
    <property type="entry name" value="LRR_8"/>
    <property type="match status" value="2"/>
</dbReference>
<dbReference type="InterPro" id="IPR003591">
    <property type="entry name" value="Leu-rich_rpt_typical-subtyp"/>
</dbReference>
<evidence type="ECO:0000256" key="7">
    <source>
        <dbReference type="ARBA" id="ARBA00022737"/>
    </source>
</evidence>
<evidence type="ECO:0000256" key="10">
    <source>
        <dbReference type="ARBA" id="ARBA00023136"/>
    </source>
</evidence>
<dbReference type="Pfam" id="PF13927">
    <property type="entry name" value="Ig_3"/>
    <property type="match status" value="1"/>
</dbReference>
<dbReference type="InterPro" id="IPR001611">
    <property type="entry name" value="Leu-rich_rpt"/>
</dbReference>
<evidence type="ECO:0000256" key="18">
    <source>
        <dbReference type="ARBA" id="ARBA00068065"/>
    </source>
</evidence>
<dbReference type="InterPro" id="IPR013783">
    <property type="entry name" value="Ig-like_fold"/>
</dbReference>
<dbReference type="InterPro" id="IPR013098">
    <property type="entry name" value="Ig_I-set"/>
</dbReference>
<dbReference type="SUPFAM" id="SSF52058">
    <property type="entry name" value="L domain-like"/>
    <property type="match status" value="1"/>
</dbReference>
<evidence type="ECO:0000259" key="25">
    <source>
        <dbReference type="PROSITE" id="PS50853"/>
    </source>
</evidence>
<evidence type="ECO:0000313" key="26">
    <source>
        <dbReference type="EMBL" id="KAJ8795115.1"/>
    </source>
</evidence>
<evidence type="ECO:0000256" key="5">
    <source>
        <dbReference type="ARBA" id="ARBA00022692"/>
    </source>
</evidence>
<evidence type="ECO:0000256" key="3">
    <source>
        <dbReference type="ARBA" id="ARBA00022606"/>
    </source>
</evidence>
<keyword evidence="8" id="KW-0256">Endoplasmic reticulum</keyword>
<dbReference type="SMART" id="SM00409">
    <property type="entry name" value="IG"/>
    <property type="match status" value="2"/>
</dbReference>
<dbReference type="InterPro" id="IPR050467">
    <property type="entry name" value="LRFN"/>
</dbReference>
<dbReference type="InterPro" id="IPR007110">
    <property type="entry name" value="Ig-like_dom"/>
</dbReference>
<evidence type="ECO:0000256" key="1">
    <source>
        <dbReference type="ARBA" id="ARBA00004279"/>
    </source>
</evidence>
<dbReference type="InterPro" id="IPR003599">
    <property type="entry name" value="Ig_sub"/>
</dbReference>
<dbReference type="SUPFAM" id="SSF48726">
    <property type="entry name" value="Immunoglobulin"/>
    <property type="match status" value="2"/>
</dbReference>
<evidence type="ECO:0000256" key="6">
    <source>
        <dbReference type="ARBA" id="ARBA00022729"/>
    </source>
</evidence>
<dbReference type="AlphaFoldDB" id="A0AB34HVE0"/>
<name>A0AB34HVE0_ESCRO</name>
<feature type="transmembrane region" description="Helical" evidence="23">
    <location>
        <begin position="1084"/>
        <end position="1106"/>
    </location>
</feature>
<gene>
    <name evidence="26" type="ORF">J1605_018702</name>
</gene>
<dbReference type="InterPro" id="IPR032675">
    <property type="entry name" value="LRR_dom_sf"/>
</dbReference>
<feature type="compositionally biased region" description="Polar residues" evidence="22">
    <location>
        <begin position="14"/>
        <end position="23"/>
    </location>
</feature>
<keyword evidence="11" id="KW-1015">Disulfide bond</keyword>
<evidence type="ECO:0000256" key="12">
    <source>
        <dbReference type="ARBA" id="ARBA00023180"/>
    </source>
</evidence>
<evidence type="ECO:0000256" key="20">
    <source>
        <dbReference type="ARBA" id="ARBA00079569"/>
    </source>
</evidence>
<evidence type="ECO:0000256" key="4">
    <source>
        <dbReference type="ARBA" id="ARBA00022614"/>
    </source>
</evidence>
<dbReference type="SMART" id="SM00364">
    <property type="entry name" value="LRR_BAC"/>
    <property type="match status" value="4"/>
</dbReference>
<evidence type="ECO:0000256" key="13">
    <source>
        <dbReference type="ARBA" id="ARBA00023273"/>
    </source>
</evidence>
<keyword evidence="15" id="KW-0393">Immunoglobulin domain</keyword>
<dbReference type="SMART" id="SM00060">
    <property type="entry name" value="FN3"/>
    <property type="match status" value="2"/>
</dbReference>
<keyword evidence="13" id="KW-0966">Cell projection</keyword>
<evidence type="ECO:0000256" key="21">
    <source>
        <dbReference type="ARBA" id="ARBA00080094"/>
    </source>
</evidence>
<keyword evidence="10 23" id="KW-0472">Membrane</keyword>
<evidence type="ECO:0000256" key="16">
    <source>
        <dbReference type="ARBA" id="ARBA00046288"/>
    </source>
</evidence>
<organism evidence="26 27">
    <name type="scientific">Eschrichtius robustus</name>
    <name type="common">California gray whale</name>
    <name type="synonym">Eschrichtius gibbosus</name>
    <dbReference type="NCBI Taxonomy" id="9764"/>
    <lineage>
        <taxon>Eukaryota</taxon>
        <taxon>Metazoa</taxon>
        <taxon>Chordata</taxon>
        <taxon>Craniata</taxon>
        <taxon>Vertebrata</taxon>
        <taxon>Euteleostomi</taxon>
        <taxon>Mammalia</taxon>
        <taxon>Eutheria</taxon>
        <taxon>Laurasiatheria</taxon>
        <taxon>Artiodactyla</taxon>
        <taxon>Whippomorpha</taxon>
        <taxon>Cetacea</taxon>
        <taxon>Mysticeti</taxon>
        <taxon>Eschrichtiidae</taxon>
        <taxon>Eschrichtius</taxon>
    </lineage>
</organism>
<evidence type="ECO:0000256" key="17">
    <source>
        <dbReference type="ARBA" id="ARBA00058974"/>
    </source>
</evidence>
<dbReference type="EMBL" id="JAIQCJ010000625">
    <property type="protein sequence ID" value="KAJ8795115.1"/>
    <property type="molecule type" value="Genomic_DNA"/>
</dbReference>
<dbReference type="InterPro" id="IPR003598">
    <property type="entry name" value="Ig_sub2"/>
</dbReference>
<dbReference type="PRINTS" id="PR00019">
    <property type="entry name" value="LEURICHRPT"/>
</dbReference>
<evidence type="ECO:0000259" key="24">
    <source>
        <dbReference type="PROSITE" id="PS50835"/>
    </source>
</evidence>
<evidence type="ECO:0000256" key="14">
    <source>
        <dbReference type="ARBA" id="ARBA00023305"/>
    </source>
</evidence>
<keyword evidence="7" id="KW-0677">Repeat</keyword>
<feature type="domain" description="Ig-like" evidence="24">
    <location>
        <begin position="875"/>
        <end position="963"/>
    </location>
</feature>
<dbReference type="PROSITE" id="PS51450">
    <property type="entry name" value="LRR"/>
    <property type="match status" value="3"/>
</dbReference>
<protein>
    <recommendedName>
        <fullName evidence="18">Leucine-rich repeat, immunoglobulin-like domain and transmembrane domain-containing protein 1</fullName>
    </recommendedName>
    <alternativeName>
        <fullName evidence="19">Leucine-rich repeat-containing protein 21</fullName>
    </alternativeName>
    <alternativeName>
        <fullName evidence="21">Photoreceptor-associated LRR superfamily protein</fullName>
    </alternativeName>
    <alternativeName>
        <fullName evidence="20">Retina-specific protein PAL</fullName>
    </alternativeName>
</protein>
<dbReference type="FunFam" id="3.80.10.10:FF:000058">
    <property type="entry name" value="immunoglobulin superfamily containing leucine-rich repeat protein 2"/>
    <property type="match status" value="1"/>
</dbReference>
<evidence type="ECO:0000256" key="19">
    <source>
        <dbReference type="ARBA" id="ARBA00075045"/>
    </source>
</evidence>
<dbReference type="FunFam" id="2.60.40.10:FF:000032">
    <property type="entry name" value="palladin isoform X1"/>
    <property type="match status" value="1"/>
</dbReference>
<dbReference type="PANTHER" id="PTHR45842:SF9">
    <property type="entry name" value="LEUCINE-RICH REPEAT, IMMUNOGLOBULIN-LIKE DOMAIN AND TRANSMEMBRANE DOMAIN-CONTAINING PROTEIN 1"/>
    <property type="match status" value="1"/>
</dbReference>
<dbReference type="InterPro" id="IPR036179">
    <property type="entry name" value="Ig-like_dom_sf"/>
</dbReference>
<dbReference type="PROSITE" id="PS50853">
    <property type="entry name" value="FN3"/>
    <property type="match status" value="1"/>
</dbReference>
<feature type="domain" description="Ig-like" evidence="24">
    <location>
        <begin position="294"/>
        <end position="386"/>
    </location>
</feature>
<evidence type="ECO:0000256" key="2">
    <source>
        <dbReference type="ARBA" id="ARBA00004389"/>
    </source>
</evidence>
<dbReference type="InterPro" id="IPR000483">
    <property type="entry name" value="Cys-rich_flank_reg_C"/>
</dbReference>
<dbReference type="FunFam" id="2.60.40.10:FF:000928">
    <property type="entry name" value="Leucine rich repeat, Ig-like and transmembrane domains 1"/>
    <property type="match status" value="1"/>
</dbReference>
<keyword evidence="3" id="KW-0716">Sensory transduction</keyword>
<dbReference type="InterPro" id="IPR036116">
    <property type="entry name" value="FN3_sf"/>
</dbReference>
<keyword evidence="5 23" id="KW-0812">Transmembrane</keyword>
<keyword evidence="12" id="KW-0325">Glycoprotein</keyword>
<evidence type="ECO:0000313" key="27">
    <source>
        <dbReference type="Proteomes" id="UP001159641"/>
    </source>
</evidence>
<keyword evidence="14" id="KW-0844">Vision</keyword>
<evidence type="ECO:0000256" key="22">
    <source>
        <dbReference type="SAM" id="MobiDB-lite"/>
    </source>
</evidence>
<dbReference type="SMART" id="SM00082">
    <property type="entry name" value="LRRCT"/>
    <property type="match status" value="2"/>
</dbReference>
<comment type="caution">
    <text evidence="26">The sequence shown here is derived from an EMBL/GenBank/DDBJ whole genome shotgun (WGS) entry which is preliminary data.</text>
</comment>
<feature type="region of interest" description="Disordered" evidence="22">
    <location>
        <begin position="1153"/>
        <end position="1183"/>
    </location>
</feature>
<dbReference type="SMART" id="SM00408">
    <property type="entry name" value="IGc2"/>
    <property type="match status" value="2"/>
</dbReference>
<dbReference type="CDD" id="cd00063">
    <property type="entry name" value="FN3"/>
    <property type="match status" value="2"/>
</dbReference>
<dbReference type="InterPro" id="IPR003961">
    <property type="entry name" value="FN3_dom"/>
</dbReference>
<dbReference type="Gene3D" id="2.60.40.10">
    <property type="entry name" value="Immunoglobulins"/>
    <property type="match status" value="3"/>
</dbReference>
<feature type="domain" description="Fibronectin type-III" evidence="25">
    <location>
        <begin position="469"/>
        <end position="557"/>
    </location>
</feature>
<dbReference type="SMART" id="SM00369">
    <property type="entry name" value="LRR_TYP"/>
    <property type="match status" value="8"/>
</dbReference>